<evidence type="ECO:0000256" key="5">
    <source>
        <dbReference type="ARBA" id="ARBA00038437"/>
    </source>
</evidence>
<dbReference type="CDD" id="cd18787">
    <property type="entry name" value="SF2_C_DEAD"/>
    <property type="match status" value="1"/>
</dbReference>
<dbReference type="PROSITE" id="PS51195">
    <property type="entry name" value="Q_MOTIF"/>
    <property type="match status" value="1"/>
</dbReference>
<dbReference type="Pfam" id="PF00270">
    <property type="entry name" value="DEAD"/>
    <property type="match status" value="1"/>
</dbReference>
<keyword evidence="13" id="KW-1185">Reference proteome</keyword>
<evidence type="ECO:0000313" key="13">
    <source>
        <dbReference type="Proteomes" id="UP000190683"/>
    </source>
</evidence>
<keyword evidence="3 7" id="KW-0347">Helicase</keyword>
<accession>A0A1T0CNI1</accession>
<keyword evidence="1 7" id="KW-0547">Nucleotide-binding</keyword>
<dbReference type="Gene3D" id="3.40.50.300">
    <property type="entry name" value="P-loop containing nucleotide triphosphate hydrolases"/>
    <property type="match status" value="2"/>
</dbReference>
<dbReference type="GO" id="GO:0005829">
    <property type="term" value="C:cytosol"/>
    <property type="evidence" value="ECO:0007669"/>
    <property type="project" value="TreeGrafter"/>
</dbReference>
<dbReference type="PROSITE" id="PS00039">
    <property type="entry name" value="DEAD_ATP_HELICASE"/>
    <property type="match status" value="1"/>
</dbReference>
<feature type="compositionally biased region" description="Basic and acidic residues" evidence="8">
    <location>
        <begin position="414"/>
        <end position="448"/>
    </location>
</feature>
<dbReference type="RefSeq" id="WP_078318189.1">
    <property type="nucleotide sequence ID" value="NZ_MUYV01000011.1"/>
</dbReference>
<dbReference type="InterPro" id="IPR050079">
    <property type="entry name" value="DEAD_box_RNA_helicase"/>
</dbReference>
<protein>
    <submittedName>
        <fullName evidence="12">DEAD/DEAH box helicase</fullName>
    </submittedName>
</protein>
<feature type="short sequence motif" description="Q motif" evidence="6">
    <location>
        <begin position="22"/>
        <end position="50"/>
    </location>
</feature>
<dbReference type="SMART" id="SM00487">
    <property type="entry name" value="DEXDc"/>
    <property type="match status" value="1"/>
</dbReference>
<feature type="region of interest" description="Disordered" evidence="8">
    <location>
        <begin position="462"/>
        <end position="612"/>
    </location>
</feature>
<keyword evidence="2 7" id="KW-0378">Hydrolase</keyword>
<dbReference type="Proteomes" id="UP000190683">
    <property type="component" value="Unassembled WGS sequence"/>
</dbReference>
<dbReference type="GO" id="GO:0005524">
    <property type="term" value="F:ATP binding"/>
    <property type="evidence" value="ECO:0007669"/>
    <property type="project" value="UniProtKB-KW"/>
</dbReference>
<dbReference type="InterPro" id="IPR014001">
    <property type="entry name" value="Helicase_ATP-bd"/>
</dbReference>
<dbReference type="EMBL" id="MUYV01000011">
    <property type="protein sequence ID" value="OOS23873.1"/>
    <property type="molecule type" value="Genomic_DNA"/>
</dbReference>
<dbReference type="InterPro" id="IPR044742">
    <property type="entry name" value="DEAD/DEAH_RhlB"/>
</dbReference>
<reference evidence="12 13" key="1">
    <citation type="submission" date="2017-02" db="EMBL/GenBank/DDBJ databases">
        <title>Draft genome sequence of Moraxella porci CCUG 54912T type strain.</title>
        <authorList>
            <person name="Salva-Serra F."/>
            <person name="Engstrom-Jakobsson H."/>
            <person name="Thorell K."/>
            <person name="Jaen-Luchoro D."/>
            <person name="Gonzales-Siles L."/>
            <person name="Karlsson R."/>
            <person name="Yazdan S."/>
            <person name="Boulund F."/>
            <person name="Johnning A."/>
            <person name="Engstrand L."/>
            <person name="Kristiansson E."/>
            <person name="Moore E."/>
        </authorList>
    </citation>
    <scope>NUCLEOTIDE SEQUENCE [LARGE SCALE GENOMIC DNA]</scope>
    <source>
        <strain evidence="12 13">CCUG 54912</strain>
    </source>
</reference>
<feature type="domain" description="DEAD-box RNA helicase Q" evidence="11">
    <location>
        <begin position="22"/>
        <end position="50"/>
    </location>
</feature>
<dbReference type="SMART" id="SM00490">
    <property type="entry name" value="HELICc"/>
    <property type="match status" value="1"/>
</dbReference>
<evidence type="ECO:0000313" key="12">
    <source>
        <dbReference type="EMBL" id="OOS23873.1"/>
    </source>
</evidence>
<dbReference type="Pfam" id="PF00271">
    <property type="entry name" value="Helicase_C"/>
    <property type="match status" value="1"/>
</dbReference>
<evidence type="ECO:0000259" key="10">
    <source>
        <dbReference type="PROSITE" id="PS51194"/>
    </source>
</evidence>
<evidence type="ECO:0000256" key="1">
    <source>
        <dbReference type="ARBA" id="ARBA00022741"/>
    </source>
</evidence>
<dbReference type="InterPro" id="IPR001650">
    <property type="entry name" value="Helicase_C-like"/>
</dbReference>
<proteinExistence type="inferred from homology"/>
<evidence type="ECO:0000256" key="7">
    <source>
        <dbReference type="RuleBase" id="RU000492"/>
    </source>
</evidence>
<dbReference type="InterPro" id="IPR014014">
    <property type="entry name" value="RNA_helicase_DEAD_Q_motif"/>
</dbReference>
<sequence length="631" mass="71788">MTDQLHTTDTAQTDEQAGEFVLQFSDLGLHKGIIKALTKSGYTTPTPIQAQAIPHALNGRDLLLSAQTGSGKTAAFVLPVLDKMSRLPKLEKHIHALILTPTRELALQVHDSVRRYGDGMRGMFSVPLVGGAPYGGQLRALRKGVQVIVATPGRLIDHMREGRIDLSGLDMLILDEADRMLDMGFADDIKEILENTPSTRQTVMSSATWDGAVGKIAESFTTNPERVSIKVESAHIDESVYFCDDFNHKNKILLEVLNNPEIKQAVIFTATKLSTEKLADTLNEVGYKARYLHGDLPQGKRNRIVGDMKSGKCDLLIATDVAARGIDISAISHVVNYDLPRQVEDYVHRIGRCGRAGRTGVAVNLCSLDDNKQLANINRYLKRDMTTATIEGLEPRRNFGIIDEPRRKGGRNRRRDDRDGQGRGDRGGYGRKPRFEGRSDRFDGRDRSERFDRGFDKQRFDSRERFGGSERRSFDRAERQDRFNRGDRSERFDRQDRSERQFDKPKFERDRDFGKAYDKPYKAKDSAERRSSDRFEHRGDRGYGREREFGRTERFGGSERRSFDRAERRTERDERFDRREKFGKDKPSFDKGAKSSGKPFAKARSSHRPKAVEEVFFAKRQAKKARKFGDA</sequence>
<dbReference type="InterPro" id="IPR011545">
    <property type="entry name" value="DEAD/DEAH_box_helicase_dom"/>
</dbReference>
<dbReference type="STRING" id="573983.B0681_07855"/>
<evidence type="ECO:0000256" key="3">
    <source>
        <dbReference type="ARBA" id="ARBA00022806"/>
    </source>
</evidence>
<feature type="region of interest" description="Disordered" evidence="8">
    <location>
        <begin position="399"/>
        <end position="448"/>
    </location>
</feature>
<dbReference type="InterPro" id="IPR000629">
    <property type="entry name" value="RNA-helicase_DEAD-box_CS"/>
</dbReference>
<evidence type="ECO:0000256" key="8">
    <source>
        <dbReference type="SAM" id="MobiDB-lite"/>
    </source>
</evidence>
<dbReference type="PROSITE" id="PS51194">
    <property type="entry name" value="HELICASE_CTER"/>
    <property type="match status" value="1"/>
</dbReference>
<evidence type="ECO:0000256" key="6">
    <source>
        <dbReference type="PROSITE-ProRule" id="PRU00552"/>
    </source>
</evidence>
<evidence type="ECO:0000256" key="2">
    <source>
        <dbReference type="ARBA" id="ARBA00022801"/>
    </source>
</evidence>
<dbReference type="GO" id="GO:0003676">
    <property type="term" value="F:nucleic acid binding"/>
    <property type="evidence" value="ECO:0007669"/>
    <property type="project" value="InterPro"/>
</dbReference>
<dbReference type="GO" id="GO:0003724">
    <property type="term" value="F:RNA helicase activity"/>
    <property type="evidence" value="ECO:0007669"/>
    <property type="project" value="InterPro"/>
</dbReference>
<name>A0A1T0CNI1_9GAMM</name>
<evidence type="ECO:0000259" key="9">
    <source>
        <dbReference type="PROSITE" id="PS51192"/>
    </source>
</evidence>
<dbReference type="PROSITE" id="PS51192">
    <property type="entry name" value="HELICASE_ATP_BIND_1"/>
    <property type="match status" value="1"/>
</dbReference>
<evidence type="ECO:0000256" key="4">
    <source>
        <dbReference type="ARBA" id="ARBA00022840"/>
    </source>
</evidence>
<gene>
    <name evidence="12" type="ORF">B0681_07855</name>
</gene>
<dbReference type="AlphaFoldDB" id="A0A1T0CNI1"/>
<dbReference type="GO" id="GO:0016787">
    <property type="term" value="F:hydrolase activity"/>
    <property type="evidence" value="ECO:0007669"/>
    <property type="project" value="UniProtKB-KW"/>
</dbReference>
<comment type="similarity">
    <text evidence="5 7">Belongs to the DEAD box helicase family.</text>
</comment>
<feature type="compositionally biased region" description="Basic and acidic residues" evidence="8">
    <location>
        <begin position="462"/>
        <end position="593"/>
    </location>
</feature>
<keyword evidence="4 7" id="KW-0067">ATP-binding</keyword>
<dbReference type="SUPFAM" id="SSF52540">
    <property type="entry name" value="P-loop containing nucleoside triphosphate hydrolases"/>
    <property type="match status" value="1"/>
</dbReference>
<feature type="domain" description="Helicase ATP-binding" evidence="9">
    <location>
        <begin position="53"/>
        <end position="227"/>
    </location>
</feature>
<dbReference type="InterPro" id="IPR027417">
    <property type="entry name" value="P-loop_NTPase"/>
</dbReference>
<dbReference type="CDD" id="cd00268">
    <property type="entry name" value="DEADc"/>
    <property type="match status" value="1"/>
</dbReference>
<organism evidence="12 13">
    <name type="scientific">Moraxella porci DSM 25326</name>
    <dbReference type="NCBI Taxonomy" id="573983"/>
    <lineage>
        <taxon>Bacteria</taxon>
        <taxon>Pseudomonadati</taxon>
        <taxon>Pseudomonadota</taxon>
        <taxon>Gammaproteobacteria</taxon>
        <taxon>Moraxellales</taxon>
        <taxon>Moraxellaceae</taxon>
        <taxon>Moraxella</taxon>
    </lineage>
</organism>
<dbReference type="PANTHER" id="PTHR47959">
    <property type="entry name" value="ATP-DEPENDENT RNA HELICASE RHLE-RELATED"/>
    <property type="match status" value="1"/>
</dbReference>
<feature type="domain" description="Helicase C-terminal" evidence="10">
    <location>
        <begin position="249"/>
        <end position="396"/>
    </location>
</feature>
<comment type="caution">
    <text evidence="12">The sequence shown here is derived from an EMBL/GenBank/DDBJ whole genome shotgun (WGS) entry which is preliminary data.</text>
</comment>
<dbReference type="PANTHER" id="PTHR47959:SF17">
    <property type="entry name" value="ATP-DEPENDENT RNA HELICASE DEAD BOX FAMILY"/>
    <property type="match status" value="1"/>
</dbReference>
<evidence type="ECO:0000259" key="11">
    <source>
        <dbReference type="PROSITE" id="PS51195"/>
    </source>
</evidence>